<evidence type="ECO:0000313" key="19">
    <source>
        <dbReference type="EMBL" id="GGH89035.1"/>
    </source>
</evidence>
<dbReference type="Pfam" id="PF12810">
    <property type="entry name" value="ALK_LTK_GRD"/>
    <property type="match status" value="1"/>
</dbReference>
<comment type="caution">
    <text evidence="19">The sequence shown here is derived from an EMBL/GenBank/DDBJ whole genome shotgun (WGS) entry which is preliminary data.</text>
</comment>
<evidence type="ECO:0000313" key="20">
    <source>
        <dbReference type="Proteomes" id="UP000637774"/>
    </source>
</evidence>
<keyword evidence="10" id="KW-1133">Transmembrane helix</keyword>
<evidence type="ECO:0000256" key="2">
    <source>
        <dbReference type="ARBA" id="ARBA00011902"/>
    </source>
</evidence>
<evidence type="ECO:0000256" key="4">
    <source>
        <dbReference type="ARBA" id="ARBA00022679"/>
    </source>
</evidence>
<keyword evidence="9" id="KW-0067">ATP-binding</keyword>
<proteinExistence type="predicted"/>
<evidence type="ECO:0000256" key="16">
    <source>
        <dbReference type="SAM" id="MobiDB-lite"/>
    </source>
</evidence>
<keyword evidence="15" id="KW-0325">Glycoprotein</keyword>
<evidence type="ECO:0000256" key="11">
    <source>
        <dbReference type="ARBA" id="ARBA00023136"/>
    </source>
</evidence>
<dbReference type="InterPro" id="IPR055163">
    <property type="entry name" value="ALK/LTK-like_GRD"/>
</dbReference>
<dbReference type="Proteomes" id="UP000637774">
    <property type="component" value="Unassembled WGS sequence"/>
</dbReference>
<evidence type="ECO:0000256" key="9">
    <source>
        <dbReference type="ARBA" id="ARBA00022840"/>
    </source>
</evidence>
<dbReference type="RefSeq" id="WP_188563073.1">
    <property type="nucleotide sequence ID" value="NZ_BMGY01000037.1"/>
</dbReference>
<reference evidence="20" key="1">
    <citation type="journal article" date="2019" name="Int. J. Syst. Evol. Microbiol.">
        <title>The Global Catalogue of Microorganisms (GCM) 10K type strain sequencing project: providing services to taxonomists for standard genome sequencing and annotation.</title>
        <authorList>
            <consortium name="The Broad Institute Genomics Platform"/>
            <consortium name="The Broad Institute Genome Sequencing Center for Infectious Disease"/>
            <person name="Wu L."/>
            <person name="Ma J."/>
        </authorList>
    </citation>
    <scope>NUCLEOTIDE SEQUENCE [LARGE SCALE GENOMIC DNA]</scope>
    <source>
        <strain evidence="20">CGMCC 1.14966</strain>
    </source>
</reference>
<gene>
    <name evidence="19" type="ORF">GCM10011495_31690</name>
</gene>
<feature type="region of interest" description="Disordered" evidence="16">
    <location>
        <begin position="100"/>
        <end position="120"/>
    </location>
</feature>
<keyword evidence="7" id="KW-0547">Nucleotide-binding</keyword>
<evidence type="ECO:0000256" key="8">
    <source>
        <dbReference type="ARBA" id="ARBA00022777"/>
    </source>
</evidence>
<dbReference type="Gene3D" id="2.60.40.10">
    <property type="entry name" value="Immunoglobulins"/>
    <property type="match status" value="1"/>
</dbReference>
<comment type="subcellular location">
    <subcellularLocation>
        <location evidence="1">Cell membrane</location>
        <topology evidence="1">Single-pass type I membrane protein</topology>
    </subcellularLocation>
</comment>
<evidence type="ECO:0000256" key="10">
    <source>
        <dbReference type="ARBA" id="ARBA00022989"/>
    </source>
</evidence>
<evidence type="ECO:0000259" key="18">
    <source>
        <dbReference type="Pfam" id="PF18962"/>
    </source>
</evidence>
<keyword evidence="8" id="KW-0418">Kinase</keyword>
<evidence type="ECO:0000256" key="7">
    <source>
        <dbReference type="ARBA" id="ARBA00022741"/>
    </source>
</evidence>
<dbReference type="NCBIfam" id="TIGR04183">
    <property type="entry name" value="Por_Secre_tail"/>
    <property type="match status" value="1"/>
</dbReference>
<evidence type="ECO:0000256" key="12">
    <source>
        <dbReference type="ARBA" id="ARBA00023137"/>
    </source>
</evidence>
<evidence type="ECO:0000256" key="6">
    <source>
        <dbReference type="ARBA" id="ARBA00022729"/>
    </source>
</evidence>
<keyword evidence="14" id="KW-0675">Receptor</keyword>
<keyword evidence="20" id="KW-1185">Reference proteome</keyword>
<keyword evidence="6" id="KW-0732">Signal</keyword>
<evidence type="ECO:0000256" key="14">
    <source>
        <dbReference type="ARBA" id="ARBA00023170"/>
    </source>
</evidence>
<keyword evidence="5" id="KW-0812">Transmembrane</keyword>
<keyword evidence="11" id="KW-0472">Membrane</keyword>
<feature type="domain" description="Secretion system C-terminal sorting" evidence="18">
    <location>
        <begin position="379"/>
        <end position="441"/>
    </location>
</feature>
<evidence type="ECO:0000259" key="17">
    <source>
        <dbReference type="Pfam" id="PF12810"/>
    </source>
</evidence>
<dbReference type="InterPro" id="IPR013783">
    <property type="entry name" value="Ig-like_fold"/>
</dbReference>
<dbReference type="EMBL" id="BMGY01000037">
    <property type="protein sequence ID" value="GGH89035.1"/>
    <property type="molecule type" value="Genomic_DNA"/>
</dbReference>
<evidence type="ECO:0000256" key="13">
    <source>
        <dbReference type="ARBA" id="ARBA00023157"/>
    </source>
</evidence>
<evidence type="ECO:0000256" key="15">
    <source>
        <dbReference type="ARBA" id="ARBA00023180"/>
    </source>
</evidence>
<dbReference type="InterPro" id="IPR026444">
    <property type="entry name" value="Secre_tail"/>
</dbReference>
<feature type="domain" description="ALK/LTK-like glycine-rich" evidence="17">
    <location>
        <begin position="24"/>
        <end position="243"/>
    </location>
</feature>
<keyword evidence="12" id="KW-0829">Tyrosine-protein kinase</keyword>
<keyword evidence="13" id="KW-1015">Disulfide bond</keyword>
<keyword evidence="4" id="KW-0808">Transferase</keyword>
<evidence type="ECO:0000256" key="5">
    <source>
        <dbReference type="ARBA" id="ARBA00022692"/>
    </source>
</evidence>
<evidence type="ECO:0000256" key="1">
    <source>
        <dbReference type="ARBA" id="ARBA00004251"/>
    </source>
</evidence>
<dbReference type="EC" id="2.7.10.1" evidence="2"/>
<evidence type="ECO:0000256" key="3">
    <source>
        <dbReference type="ARBA" id="ARBA00022475"/>
    </source>
</evidence>
<keyword evidence="3" id="KW-1003">Cell membrane</keyword>
<organism evidence="19 20">
    <name type="scientific">Hymenobacter frigidus</name>
    <dbReference type="NCBI Taxonomy" id="1524095"/>
    <lineage>
        <taxon>Bacteria</taxon>
        <taxon>Pseudomonadati</taxon>
        <taxon>Bacteroidota</taxon>
        <taxon>Cytophagia</taxon>
        <taxon>Cytophagales</taxon>
        <taxon>Hymenobacteraceae</taxon>
        <taxon>Hymenobacter</taxon>
    </lineage>
</organism>
<accession>A0ABQ2AA76</accession>
<sequence length="451" mass="43323">MLLLAPAALAQTTTTFIYTGGAQTYTVPTGMYSITVVAAGGAGGTGSGSVAVAGAQVKATMTVVPGEVLTVLVGGAGAAGVVGATAAGGYNGGAIGNNNQGGGGGATDLRRDSPSANSTGDYLSSRNAMLVAAGGGGGGGGSAGGAAGLHLANGGNGTGTSGGYGATQTAAGAGGDIASGVAGGVGVGAPGNQGNGGSGGALGVNAGGGGGGGGGYYGGGGGSSDFVGTAGGGGASSWVMPTGSAALSSQTAPTVSAGNMSITANQAPLPVVLVKFMATATGPDAVHLAWATASERNSASFAVERSTDGQAFTSLGILKAAGTSSSPIAYEWVDAKLPANHKTLYYRLRQTDLDATISYSPVRTVTQTAARATSQLQAYPNPAHDKVSVKVSGRILTVPVTEYQVFDSQGRLVRTQAVSDAATEVLLPLTGLPAGMYLLRYGSLIQYLAVE</sequence>
<name>A0ABQ2AA76_9BACT</name>
<protein>
    <recommendedName>
        <fullName evidence="2">receptor protein-tyrosine kinase</fullName>
        <ecNumber evidence="2">2.7.10.1</ecNumber>
    </recommendedName>
</protein>
<dbReference type="Pfam" id="PF18962">
    <property type="entry name" value="Por_Secre_tail"/>
    <property type="match status" value="1"/>
</dbReference>